<dbReference type="InterPro" id="IPR043917">
    <property type="entry name" value="DUF5753"/>
</dbReference>
<dbReference type="SMART" id="SM00530">
    <property type="entry name" value="HTH_XRE"/>
    <property type="match status" value="1"/>
</dbReference>
<keyword evidence="3" id="KW-1185">Reference proteome</keyword>
<dbReference type="CDD" id="cd00093">
    <property type="entry name" value="HTH_XRE"/>
    <property type="match status" value="1"/>
</dbReference>
<evidence type="ECO:0000313" key="3">
    <source>
        <dbReference type="Proteomes" id="UP000483004"/>
    </source>
</evidence>
<dbReference type="InterPro" id="IPR001387">
    <property type="entry name" value="Cro/C1-type_HTH"/>
</dbReference>
<dbReference type="SUPFAM" id="SSF47413">
    <property type="entry name" value="lambda repressor-like DNA-binding domains"/>
    <property type="match status" value="1"/>
</dbReference>
<sequence length="284" mass="31235">MSSPSSSAQRARQALAGRLREIRLAASVTGRGLAAEAGWHFTKVSKLETATTAPSADDIRAWCRICRADHLVEELLADRLAADSAWMDWRRMERAGLRQAQEAVRDIYETTRLYRSYSPDVIPGLLQTRAYVTAILEAVRARRGITVDDIDAAVAERMARQHILHEGDHRFAFVLEEAALRYRLGDPAVVAGQLGHLLTVMSLPSVALSIIPLDAPRPMTLWPVEGFYVFDEVQVNVELVSGFLTITQPREVADYLEVFADLSAVAVSGAAARALITRAIGSLE</sequence>
<dbReference type="Pfam" id="PF13560">
    <property type="entry name" value="HTH_31"/>
    <property type="match status" value="1"/>
</dbReference>
<dbReference type="OrthoDB" id="4966777at2"/>
<evidence type="ECO:0000259" key="1">
    <source>
        <dbReference type="SMART" id="SM00530"/>
    </source>
</evidence>
<reference evidence="2 3" key="1">
    <citation type="submission" date="2019-09" db="EMBL/GenBank/DDBJ databases">
        <title>Actinomadura physcomitrii sp. nov., a novel actinomycete isolated from moss [Physcomitrium sphaericum (Ludw) Fuernr].</title>
        <authorList>
            <person name="Liu C."/>
            <person name="Zhuang X."/>
        </authorList>
    </citation>
    <scope>NUCLEOTIDE SEQUENCE [LARGE SCALE GENOMIC DNA]</scope>
    <source>
        <strain evidence="2 3">CYP1-1B</strain>
    </source>
</reference>
<dbReference type="GO" id="GO:0003677">
    <property type="term" value="F:DNA binding"/>
    <property type="evidence" value="ECO:0007669"/>
    <property type="project" value="InterPro"/>
</dbReference>
<evidence type="ECO:0000313" key="2">
    <source>
        <dbReference type="EMBL" id="KAB2384772.1"/>
    </source>
</evidence>
<dbReference type="InterPro" id="IPR010982">
    <property type="entry name" value="Lambda_DNA-bd_dom_sf"/>
</dbReference>
<dbReference type="RefSeq" id="WP_151539727.1">
    <property type="nucleotide sequence ID" value="NZ_WBMR01000019.1"/>
</dbReference>
<protein>
    <submittedName>
        <fullName evidence="2">Helix-turn-helix domain-containing protein</fullName>
    </submittedName>
</protein>
<proteinExistence type="predicted"/>
<dbReference type="Gene3D" id="1.10.260.40">
    <property type="entry name" value="lambda repressor-like DNA-binding domains"/>
    <property type="match status" value="1"/>
</dbReference>
<gene>
    <name evidence="2" type="ORF">F9B16_10010</name>
</gene>
<organism evidence="2 3">
    <name type="scientific">Actinomadura montaniterrae</name>
    <dbReference type="NCBI Taxonomy" id="1803903"/>
    <lineage>
        <taxon>Bacteria</taxon>
        <taxon>Bacillati</taxon>
        <taxon>Actinomycetota</taxon>
        <taxon>Actinomycetes</taxon>
        <taxon>Streptosporangiales</taxon>
        <taxon>Thermomonosporaceae</taxon>
        <taxon>Actinomadura</taxon>
    </lineage>
</organism>
<dbReference type="Pfam" id="PF19054">
    <property type="entry name" value="DUF5753"/>
    <property type="match status" value="1"/>
</dbReference>
<feature type="domain" description="HTH cro/C1-type" evidence="1">
    <location>
        <begin position="18"/>
        <end position="73"/>
    </location>
</feature>
<dbReference type="AlphaFoldDB" id="A0A6L3VZA6"/>
<accession>A0A6L3VZA6</accession>
<dbReference type="Proteomes" id="UP000483004">
    <property type="component" value="Unassembled WGS sequence"/>
</dbReference>
<comment type="caution">
    <text evidence="2">The sequence shown here is derived from an EMBL/GenBank/DDBJ whole genome shotgun (WGS) entry which is preliminary data.</text>
</comment>
<dbReference type="EMBL" id="WBMR01000019">
    <property type="protein sequence ID" value="KAB2384772.1"/>
    <property type="molecule type" value="Genomic_DNA"/>
</dbReference>
<name>A0A6L3VZA6_9ACTN</name>